<reference evidence="2" key="3">
    <citation type="submission" date="2015-06" db="UniProtKB">
        <authorList>
            <consortium name="EnsemblProtists"/>
        </authorList>
    </citation>
    <scope>IDENTIFICATION</scope>
</reference>
<proteinExistence type="predicted"/>
<dbReference type="PaxDb" id="55529-EKX54626"/>
<organism evidence="1">
    <name type="scientific">Guillardia theta (strain CCMP2712)</name>
    <name type="common">Cryptophyte</name>
    <dbReference type="NCBI Taxonomy" id="905079"/>
    <lineage>
        <taxon>Eukaryota</taxon>
        <taxon>Cryptophyceae</taxon>
        <taxon>Pyrenomonadales</taxon>
        <taxon>Geminigeraceae</taxon>
        <taxon>Guillardia</taxon>
    </lineage>
</organism>
<evidence type="ECO:0000313" key="3">
    <source>
        <dbReference type="Proteomes" id="UP000011087"/>
    </source>
</evidence>
<gene>
    <name evidence="1" type="ORF">GUITHDRAFT_132319</name>
</gene>
<protein>
    <submittedName>
        <fullName evidence="1 2">Uncharacterized protein</fullName>
    </submittedName>
</protein>
<dbReference type="RefSeq" id="XP_005841606.1">
    <property type="nucleotide sequence ID" value="XM_005841549.1"/>
</dbReference>
<dbReference type="OrthoDB" id="431885at2759"/>
<dbReference type="SUPFAM" id="SSF53474">
    <property type="entry name" value="alpha/beta-Hydrolases"/>
    <property type="match status" value="1"/>
</dbReference>
<evidence type="ECO:0000313" key="1">
    <source>
        <dbReference type="EMBL" id="EKX54626.1"/>
    </source>
</evidence>
<evidence type="ECO:0000313" key="2">
    <source>
        <dbReference type="EnsemblProtists" id="EKX54626"/>
    </source>
</evidence>
<dbReference type="InterPro" id="IPR029058">
    <property type="entry name" value="AB_hydrolase_fold"/>
</dbReference>
<dbReference type="AlphaFoldDB" id="L1K198"/>
<reference evidence="3" key="2">
    <citation type="submission" date="2012-11" db="EMBL/GenBank/DDBJ databases">
        <authorList>
            <person name="Kuo A."/>
            <person name="Curtis B.A."/>
            <person name="Tanifuji G."/>
            <person name="Burki F."/>
            <person name="Gruber A."/>
            <person name="Irimia M."/>
            <person name="Maruyama S."/>
            <person name="Arias M.C."/>
            <person name="Ball S.G."/>
            <person name="Gile G.H."/>
            <person name="Hirakawa Y."/>
            <person name="Hopkins J.F."/>
            <person name="Rensing S.A."/>
            <person name="Schmutz J."/>
            <person name="Symeonidi A."/>
            <person name="Elias M."/>
            <person name="Eveleigh R.J."/>
            <person name="Herman E.K."/>
            <person name="Klute M.J."/>
            <person name="Nakayama T."/>
            <person name="Obornik M."/>
            <person name="Reyes-Prieto A."/>
            <person name="Armbrust E.V."/>
            <person name="Aves S.J."/>
            <person name="Beiko R.G."/>
            <person name="Coutinho P."/>
            <person name="Dacks J.B."/>
            <person name="Durnford D.G."/>
            <person name="Fast N.M."/>
            <person name="Green B.R."/>
            <person name="Grisdale C."/>
            <person name="Hempe F."/>
            <person name="Henrissat B."/>
            <person name="Hoppner M.P."/>
            <person name="Ishida K.-I."/>
            <person name="Kim E."/>
            <person name="Koreny L."/>
            <person name="Kroth P.G."/>
            <person name="Liu Y."/>
            <person name="Malik S.-B."/>
            <person name="Maier U.G."/>
            <person name="McRose D."/>
            <person name="Mock T."/>
            <person name="Neilson J.A."/>
            <person name="Onodera N.T."/>
            <person name="Poole A.M."/>
            <person name="Pritham E.J."/>
            <person name="Richards T.A."/>
            <person name="Rocap G."/>
            <person name="Roy S.W."/>
            <person name="Sarai C."/>
            <person name="Schaack S."/>
            <person name="Shirato S."/>
            <person name="Slamovits C.H."/>
            <person name="Spencer D.F."/>
            <person name="Suzuki S."/>
            <person name="Worden A.Z."/>
            <person name="Zauner S."/>
            <person name="Barry K."/>
            <person name="Bell C."/>
            <person name="Bharti A.K."/>
            <person name="Crow J.A."/>
            <person name="Grimwood J."/>
            <person name="Kramer R."/>
            <person name="Lindquist E."/>
            <person name="Lucas S."/>
            <person name="Salamov A."/>
            <person name="McFadden G.I."/>
            <person name="Lane C.E."/>
            <person name="Keeling P.J."/>
            <person name="Gray M.W."/>
            <person name="Grigoriev I.V."/>
            <person name="Archibald J.M."/>
        </authorList>
    </citation>
    <scope>NUCLEOTIDE SEQUENCE</scope>
    <source>
        <strain evidence="3">CCMP2712</strain>
    </source>
</reference>
<dbReference type="KEGG" id="gtt:GUITHDRAFT_132319"/>
<dbReference type="Proteomes" id="UP000011087">
    <property type="component" value="Unassembled WGS sequence"/>
</dbReference>
<dbReference type="EnsemblProtists" id="EKX54626">
    <property type="protein sequence ID" value="EKX54626"/>
    <property type="gene ID" value="GUITHDRAFT_132319"/>
</dbReference>
<reference evidence="1 3" key="1">
    <citation type="journal article" date="2012" name="Nature">
        <title>Algal genomes reveal evolutionary mosaicism and the fate of nucleomorphs.</title>
        <authorList>
            <consortium name="DOE Joint Genome Institute"/>
            <person name="Curtis B.A."/>
            <person name="Tanifuji G."/>
            <person name="Burki F."/>
            <person name="Gruber A."/>
            <person name="Irimia M."/>
            <person name="Maruyama S."/>
            <person name="Arias M.C."/>
            <person name="Ball S.G."/>
            <person name="Gile G.H."/>
            <person name="Hirakawa Y."/>
            <person name="Hopkins J.F."/>
            <person name="Kuo A."/>
            <person name="Rensing S.A."/>
            <person name="Schmutz J."/>
            <person name="Symeonidi A."/>
            <person name="Elias M."/>
            <person name="Eveleigh R.J."/>
            <person name="Herman E.K."/>
            <person name="Klute M.J."/>
            <person name="Nakayama T."/>
            <person name="Obornik M."/>
            <person name="Reyes-Prieto A."/>
            <person name="Armbrust E.V."/>
            <person name="Aves S.J."/>
            <person name="Beiko R.G."/>
            <person name="Coutinho P."/>
            <person name="Dacks J.B."/>
            <person name="Durnford D.G."/>
            <person name="Fast N.M."/>
            <person name="Green B.R."/>
            <person name="Grisdale C.J."/>
            <person name="Hempel F."/>
            <person name="Henrissat B."/>
            <person name="Hoppner M.P."/>
            <person name="Ishida K."/>
            <person name="Kim E."/>
            <person name="Koreny L."/>
            <person name="Kroth P.G."/>
            <person name="Liu Y."/>
            <person name="Malik S.B."/>
            <person name="Maier U.G."/>
            <person name="McRose D."/>
            <person name="Mock T."/>
            <person name="Neilson J.A."/>
            <person name="Onodera N.T."/>
            <person name="Poole A.M."/>
            <person name="Pritham E.J."/>
            <person name="Richards T.A."/>
            <person name="Rocap G."/>
            <person name="Roy S.W."/>
            <person name="Sarai C."/>
            <person name="Schaack S."/>
            <person name="Shirato S."/>
            <person name="Slamovits C.H."/>
            <person name="Spencer D.F."/>
            <person name="Suzuki S."/>
            <person name="Worden A.Z."/>
            <person name="Zauner S."/>
            <person name="Barry K."/>
            <person name="Bell C."/>
            <person name="Bharti A.K."/>
            <person name="Crow J.A."/>
            <person name="Grimwood J."/>
            <person name="Kramer R."/>
            <person name="Lindquist E."/>
            <person name="Lucas S."/>
            <person name="Salamov A."/>
            <person name="McFadden G.I."/>
            <person name="Lane C.E."/>
            <person name="Keeling P.J."/>
            <person name="Gray M.W."/>
            <person name="Grigoriev I.V."/>
            <person name="Archibald J.M."/>
        </authorList>
    </citation>
    <scope>NUCLEOTIDE SEQUENCE</scope>
    <source>
        <strain evidence="1 3">CCMP2712</strain>
    </source>
</reference>
<accession>L1K198</accession>
<dbReference type="GeneID" id="17311300"/>
<dbReference type="Gene3D" id="3.40.50.1820">
    <property type="entry name" value="alpha/beta hydrolase"/>
    <property type="match status" value="1"/>
</dbReference>
<dbReference type="EMBL" id="JH992967">
    <property type="protein sequence ID" value="EKX54626.1"/>
    <property type="molecule type" value="Genomic_DNA"/>
</dbReference>
<name>L1K198_GUITC</name>
<sequence length="166" mass="18285">MTLVAERASEAPPEFVSKTLTGDMQDIAAVVDHNCFFMPSELPMHQVSFCCQRFSNSRLFICGLSTGAFLSLAYAASKELHPPGDPVAGCFTFACVDDIPGSVALDFSEDQVKEAKEKGFCYKEFFPFGCPDNPQRQSGSFPRITSTRTPPFQGLKSWQGIYKFPS</sequence>
<dbReference type="HOGENOM" id="CLU_1605833_0_0_1"/>
<keyword evidence="3" id="KW-1185">Reference proteome</keyword>